<proteinExistence type="predicted"/>
<organism evidence="1">
    <name type="scientific">Siphoviridae sp. cttm829</name>
    <dbReference type="NCBI Taxonomy" id="2825707"/>
    <lineage>
        <taxon>Viruses</taxon>
        <taxon>Duplodnaviria</taxon>
        <taxon>Heunggongvirae</taxon>
        <taxon>Uroviricota</taxon>
        <taxon>Caudoviricetes</taxon>
    </lineage>
</organism>
<reference evidence="1" key="1">
    <citation type="journal article" date="2021" name="Proc. Natl. Acad. Sci. U.S.A.">
        <title>A Catalog of Tens of Thousands of Viruses from Human Metagenomes Reveals Hidden Associations with Chronic Diseases.</title>
        <authorList>
            <person name="Tisza M.J."/>
            <person name="Buck C.B."/>
        </authorList>
    </citation>
    <scope>NUCLEOTIDE SEQUENCE</scope>
    <source>
        <strain evidence="1">Cttm829</strain>
    </source>
</reference>
<name>A0A8S5PG24_9CAUD</name>
<sequence>MLCKYICIRCNCITLALHLHYYCSAMLQHLLK</sequence>
<dbReference type="EMBL" id="BK015409">
    <property type="protein sequence ID" value="DAE05395.1"/>
    <property type="molecule type" value="Genomic_DNA"/>
</dbReference>
<accession>A0A8S5PG24</accession>
<evidence type="ECO:0000313" key="1">
    <source>
        <dbReference type="EMBL" id="DAE05395.1"/>
    </source>
</evidence>
<protein>
    <submittedName>
        <fullName evidence="1">Uncharacterized protein</fullName>
    </submittedName>
</protein>